<name>A0A0A0D1U1_9PROT</name>
<feature type="chain" id="PRO_5001960348" evidence="4">
    <location>
        <begin position="24"/>
        <end position="340"/>
    </location>
</feature>
<keyword evidence="3 4" id="KW-0732">Signal</keyword>
<dbReference type="PANTHER" id="PTHR46847">
    <property type="entry name" value="D-ALLOSE-BINDING PERIPLASMIC PROTEIN-RELATED"/>
    <property type="match status" value="1"/>
</dbReference>
<dbReference type="GO" id="GO:0030313">
    <property type="term" value="C:cell envelope"/>
    <property type="evidence" value="ECO:0007669"/>
    <property type="project" value="UniProtKB-SubCell"/>
</dbReference>
<dbReference type="Proteomes" id="UP000029995">
    <property type="component" value="Unassembled WGS sequence"/>
</dbReference>
<evidence type="ECO:0000256" key="1">
    <source>
        <dbReference type="ARBA" id="ARBA00004196"/>
    </source>
</evidence>
<reference evidence="6 7" key="1">
    <citation type="submission" date="2014-01" db="EMBL/GenBank/DDBJ databases">
        <title>Genome sequence determination for a cystic fibrosis isolate, Inquilinus limosus.</title>
        <authorList>
            <person name="Pino M."/>
            <person name="Di Conza J."/>
            <person name="Gutkind G."/>
        </authorList>
    </citation>
    <scope>NUCLEOTIDE SEQUENCE [LARGE SCALE GENOMIC DNA]</scope>
    <source>
        <strain evidence="6 7">MP06</strain>
    </source>
</reference>
<evidence type="ECO:0000256" key="4">
    <source>
        <dbReference type="SAM" id="SignalP"/>
    </source>
</evidence>
<comment type="similarity">
    <text evidence="2">Belongs to the bacterial solute-binding protein 2 family.</text>
</comment>
<dbReference type="PANTHER" id="PTHR46847:SF1">
    <property type="entry name" value="D-ALLOSE-BINDING PERIPLASMIC PROTEIN-RELATED"/>
    <property type="match status" value="1"/>
</dbReference>
<evidence type="ECO:0000256" key="3">
    <source>
        <dbReference type="ARBA" id="ARBA00022729"/>
    </source>
</evidence>
<feature type="domain" description="Periplasmic binding protein" evidence="5">
    <location>
        <begin position="31"/>
        <end position="279"/>
    </location>
</feature>
<evidence type="ECO:0000313" key="7">
    <source>
        <dbReference type="Proteomes" id="UP000029995"/>
    </source>
</evidence>
<dbReference type="Gene3D" id="3.40.50.2300">
    <property type="match status" value="2"/>
</dbReference>
<evidence type="ECO:0000259" key="5">
    <source>
        <dbReference type="Pfam" id="PF13407"/>
    </source>
</evidence>
<dbReference type="CDD" id="cd01536">
    <property type="entry name" value="PBP1_ABC_sugar_binding-like"/>
    <property type="match status" value="1"/>
</dbReference>
<feature type="signal peptide" evidence="4">
    <location>
        <begin position="1"/>
        <end position="23"/>
    </location>
</feature>
<proteinExistence type="inferred from homology"/>
<dbReference type="OrthoDB" id="9147297at2"/>
<dbReference type="SUPFAM" id="SSF53822">
    <property type="entry name" value="Periplasmic binding protein-like I"/>
    <property type="match status" value="1"/>
</dbReference>
<organism evidence="6 7">
    <name type="scientific">Inquilinus limosus MP06</name>
    <dbReference type="NCBI Taxonomy" id="1398085"/>
    <lineage>
        <taxon>Bacteria</taxon>
        <taxon>Pseudomonadati</taxon>
        <taxon>Pseudomonadota</taxon>
        <taxon>Alphaproteobacteria</taxon>
        <taxon>Rhodospirillales</taxon>
        <taxon>Rhodospirillaceae</taxon>
        <taxon>Inquilinus</taxon>
    </lineage>
</organism>
<dbReference type="InterPro" id="IPR028082">
    <property type="entry name" value="Peripla_BP_I"/>
</dbReference>
<dbReference type="Pfam" id="PF13407">
    <property type="entry name" value="Peripla_BP_4"/>
    <property type="match status" value="1"/>
</dbReference>
<protein>
    <submittedName>
        <fullName evidence="6">LacI family transcriptional regulator</fullName>
    </submittedName>
</protein>
<dbReference type="InterPro" id="IPR025997">
    <property type="entry name" value="SBP_2_dom"/>
</dbReference>
<dbReference type="EMBL" id="JANX01000391">
    <property type="protein sequence ID" value="KGM32019.1"/>
    <property type="molecule type" value="Genomic_DNA"/>
</dbReference>
<accession>A0A0A0D1U1</accession>
<gene>
    <name evidence="6" type="ORF">P409_23870</name>
</gene>
<comment type="subcellular location">
    <subcellularLocation>
        <location evidence="1">Cell envelope</location>
    </subcellularLocation>
</comment>
<evidence type="ECO:0000256" key="2">
    <source>
        <dbReference type="ARBA" id="ARBA00007639"/>
    </source>
</evidence>
<dbReference type="GO" id="GO:0030246">
    <property type="term" value="F:carbohydrate binding"/>
    <property type="evidence" value="ECO:0007669"/>
    <property type="project" value="UniProtKB-ARBA"/>
</dbReference>
<dbReference type="AlphaFoldDB" id="A0A0A0D1U1"/>
<comment type="caution">
    <text evidence="6">The sequence shown here is derived from an EMBL/GenBank/DDBJ whole genome shotgun (WGS) entry which is preliminary data.</text>
</comment>
<evidence type="ECO:0000313" key="6">
    <source>
        <dbReference type="EMBL" id="KGM32019.1"/>
    </source>
</evidence>
<sequence>MIKHVLSGVALTAVLALSGLASAAEPVLGLAAIDLQNSFFVRMKEAGDTAAADYGVKATWQSAEGSLEKQVAIIENFINQKVDAILVDPLDRNALLPVIKKAEAAKIPVITMGNKVEGGWNYSTLYPDQENMSMVARALGQTLGGEGEVGLLVGTRGNFVSDTREKAFTETLAKEFPNIKLVGIQPTGWDSAKATDAAQTWLTTYPDLKAVGCISDSMCLAASAVAQAMDRKLLYAGYDGDEEMHPLLEDGSMVMDVLTGAYRVGYWNIAVAARLAKGESMPKDLYMPTYFVTSDATAQALAGKGLKFEHITPEAATKAAKAYTEQLGPKQPVSAMTVGQ</sequence>
<dbReference type="RefSeq" id="WP_034844556.1">
    <property type="nucleotide sequence ID" value="NZ_JANX01000391.1"/>
</dbReference>